<evidence type="ECO:0000313" key="3">
    <source>
        <dbReference type="Proteomes" id="UP000475862"/>
    </source>
</evidence>
<dbReference type="Pfam" id="PF00665">
    <property type="entry name" value="rve"/>
    <property type="match status" value="1"/>
</dbReference>
<dbReference type="GO" id="GO:0015074">
    <property type="term" value="P:DNA integration"/>
    <property type="evidence" value="ECO:0007669"/>
    <property type="project" value="InterPro"/>
</dbReference>
<dbReference type="InterPro" id="IPR050951">
    <property type="entry name" value="Retrovirus_Pol_polyprotein"/>
</dbReference>
<dbReference type="AlphaFoldDB" id="A0A6G0SY27"/>
<dbReference type="GO" id="GO:0003676">
    <property type="term" value="F:nucleic acid binding"/>
    <property type="evidence" value="ECO:0007669"/>
    <property type="project" value="InterPro"/>
</dbReference>
<dbReference type="InterPro" id="IPR012337">
    <property type="entry name" value="RNaseH-like_sf"/>
</dbReference>
<protein>
    <recommendedName>
        <fullName evidence="1">Integrase catalytic domain-containing protein</fullName>
    </recommendedName>
</protein>
<dbReference type="OrthoDB" id="6620090at2759"/>
<dbReference type="PROSITE" id="PS50994">
    <property type="entry name" value="INTEGRASE"/>
    <property type="match status" value="1"/>
</dbReference>
<dbReference type="InterPro" id="IPR036397">
    <property type="entry name" value="RNaseH_sf"/>
</dbReference>
<dbReference type="Proteomes" id="UP000475862">
    <property type="component" value="Unassembled WGS sequence"/>
</dbReference>
<comment type="caution">
    <text evidence="2">The sequence shown here is derived from an EMBL/GenBank/DDBJ whole genome shotgun (WGS) entry which is preliminary data.</text>
</comment>
<name>A0A6G0SY27_APHGL</name>
<accession>A0A6G0SY27</accession>
<keyword evidence="3" id="KW-1185">Reference proteome</keyword>
<dbReference type="InterPro" id="IPR001584">
    <property type="entry name" value="Integrase_cat-core"/>
</dbReference>
<evidence type="ECO:0000259" key="1">
    <source>
        <dbReference type="PROSITE" id="PS50994"/>
    </source>
</evidence>
<dbReference type="FunFam" id="3.30.420.10:FF:000032">
    <property type="entry name" value="Retrovirus-related Pol polyprotein from transposon 297-like Protein"/>
    <property type="match status" value="1"/>
</dbReference>
<feature type="domain" description="Integrase catalytic" evidence="1">
    <location>
        <begin position="34"/>
        <end position="193"/>
    </location>
</feature>
<dbReference type="SUPFAM" id="SSF53098">
    <property type="entry name" value="Ribonuclease H-like"/>
    <property type="match status" value="1"/>
</dbReference>
<dbReference type="PANTHER" id="PTHR37984">
    <property type="entry name" value="PROTEIN CBG26694"/>
    <property type="match status" value="1"/>
</dbReference>
<reference evidence="2 3" key="1">
    <citation type="submission" date="2019-08" db="EMBL/GenBank/DDBJ databases">
        <title>The genome of the soybean aphid Biotype 1, its phylome, world population structure and adaptation to the North American continent.</title>
        <authorList>
            <person name="Giordano R."/>
            <person name="Donthu R.K."/>
            <person name="Hernandez A.G."/>
            <person name="Wright C.L."/>
            <person name="Zimin A.V."/>
        </authorList>
    </citation>
    <scope>NUCLEOTIDE SEQUENCE [LARGE SCALE GENOMIC DNA]</scope>
    <source>
        <tissue evidence="2">Whole aphids</tissue>
    </source>
</reference>
<organism evidence="2 3">
    <name type="scientific">Aphis glycines</name>
    <name type="common">Soybean aphid</name>
    <dbReference type="NCBI Taxonomy" id="307491"/>
    <lineage>
        <taxon>Eukaryota</taxon>
        <taxon>Metazoa</taxon>
        <taxon>Ecdysozoa</taxon>
        <taxon>Arthropoda</taxon>
        <taxon>Hexapoda</taxon>
        <taxon>Insecta</taxon>
        <taxon>Pterygota</taxon>
        <taxon>Neoptera</taxon>
        <taxon>Paraneoptera</taxon>
        <taxon>Hemiptera</taxon>
        <taxon>Sternorrhyncha</taxon>
        <taxon>Aphidomorpha</taxon>
        <taxon>Aphidoidea</taxon>
        <taxon>Aphididae</taxon>
        <taxon>Aphidini</taxon>
        <taxon>Aphis</taxon>
        <taxon>Aphis</taxon>
    </lineage>
</organism>
<dbReference type="EMBL" id="VYZN01000080">
    <property type="protein sequence ID" value="KAE9523273.1"/>
    <property type="molecule type" value="Genomic_DNA"/>
</dbReference>
<sequence length="256" mass="29496">MKDDVKKYVKNCTSCQVNKISNRHVKQPMAITSTSTKPFEKIFLDIVGPLPTTLSSNNYILTMQDDLSKYTLGVPIPNHQANMVAEAFVIHFVCVHGIPGTILTDQGTDFLSKTFTEVCKLLKINKVKTSPFRPQTNGGLERSHRTLAGYLRHYVDKNLNNWDHLLPYAFFVYNSTVHTSTNFQPYALVYGRTLEIPIKLKTEPEPQYNYDDYLYDLKQSMQVSHKLAREKLIEHKVKSKERYDKNENPVNIHVKD</sequence>
<dbReference type="PANTHER" id="PTHR37984:SF15">
    <property type="entry name" value="INTEGRASE CATALYTIC DOMAIN-CONTAINING PROTEIN"/>
    <property type="match status" value="1"/>
</dbReference>
<dbReference type="Gene3D" id="3.30.420.10">
    <property type="entry name" value="Ribonuclease H-like superfamily/Ribonuclease H"/>
    <property type="match status" value="1"/>
</dbReference>
<proteinExistence type="predicted"/>
<gene>
    <name evidence="2" type="ORF">AGLY_016221</name>
</gene>
<evidence type="ECO:0000313" key="2">
    <source>
        <dbReference type="EMBL" id="KAE9523273.1"/>
    </source>
</evidence>